<evidence type="ECO:0000313" key="3">
    <source>
        <dbReference type="Proteomes" id="UP000658733"/>
    </source>
</evidence>
<dbReference type="AlphaFoldDB" id="A0A843AQR5"/>
<protein>
    <submittedName>
        <fullName evidence="2">Uncharacterized protein</fullName>
    </submittedName>
</protein>
<gene>
    <name evidence="2" type="ORF">ISP01_06765</name>
</gene>
<evidence type="ECO:0000256" key="1">
    <source>
        <dbReference type="SAM" id="Phobius"/>
    </source>
</evidence>
<keyword evidence="1" id="KW-0812">Transmembrane</keyword>
<feature type="transmembrane region" description="Helical" evidence="1">
    <location>
        <begin position="106"/>
        <end position="124"/>
    </location>
</feature>
<keyword evidence="1" id="KW-1133">Transmembrane helix</keyword>
<evidence type="ECO:0000313" key="2">
    <source>
        <dbReference type="EMBL" id="MBF4469090.1"/>
    </source>
</evidence>
<accession>A0A843AQR5</accession>
<name>A0A843AQR5_METAZ</name>
<feature type="transmembrane region" description="Helical" evidence="1">
    <location>
        <begin position="67"/>
        <end position="86"/>
    </location>
</feature>
<proteinExistence type="predicted"/>
<dbReference type="Proteomes" id="UP000658733">
    <property type="component" value="Unassembled WGS sequence"/>
</dbReference>
<comment type="caution">
    <text evidence="2">The sequence shown here is derived from an EMBL/GenBank/DDBJ whole genome shotgun (WGS) entry which is preliminary data.</text>
</comment>
<organism evidence="2 3">
    <name type="scientific">Methanobrevibacter arboriphilus</name>
    <dbReference type="NCBI Taxonomy" id="39441"/>
    <lineage>
        <taxon>Archaea</taxon>
        <taxon>Methanobacteriati</taxon>
        <taxon>Methanobacteriota</taxon>
        <taxon>Methanomada group</taxon>
        <taxon>Methanobacteria</taxon>
        <taxon>Methanobacteriales</taxon>
        <taxon>Methanobacteriaceae</taxon>
        <taxon>Methanobrevibacter</taxon>
    </lineage>
</organism>
<feature type="transmembrane region" description="Helical" evidence="1">
    <location>
        <begin position="41"/>
        <end position="61"/>
    </location>
</feature>
<feature type="transmembrane region" description="Helical" evidence="1">
    <location>
        <begin position="6"/>
        <end position="21"/>
    </location>
</feature>
<reference evidence="2" key="1">
    <citation type="submission" date="2020-10" db="EMBL/GenBank/DDBJ databases">
        <title>Dehalococcoides mccartyi of a TCE/Cr reducing biochatode.</title>
        <authorList>
            <person name="Matturro B."/>
        </authorList>
    </citation>
    <scope>NUCLEOTIDE SEQUENCE</scope>
    <source>
        <strain evidence="2">Bin4</strain>
    </source>
</reference>
<sequence length="125" mass="14112">MGAIGLIVMSIYPFLLLLIRIRTFSDSSILKETGLGYHPAYCYLISVFSGGYILVAGFASLNFHFPLTSSFIMIITGFIIQGIPLFPDYINKLVSFEIRSIKGYKFLVFLGIILFFISFIVNYIK</sequence>
<dbReference type="RefSeq" id="WP_278523314.1">
    <property type="nucleotide sequence ID" value="NZ_JADIIN010000056.1"/>
</dbReference>
<dbReference type="EMBL" id="JADIIN010000056">
    <property type="protein sequence ID" value="MBF4469090.1"/>
    <property type="molecule type" value="Genomic_DNA"/>
</dbReference>
<keyword evidence="1" id="KW-0472">Membrane</keyword>